<dbReference type="PANTHER" id="PTHR46661">
    <property type="entry name" value="E3 UBIQUITIN-PROTEIN LIGASE ZNRF1-LIKE PROTEIN"/>
    <property type="match status" value="1"/>
</dbReference>
<dbReference type="AlphaFoldDB" id="S4RTK2"/>
<protein>
    <recommendedName>
        <fullName evidence="4">RING-type E3 ubiquitin transferase</fullName>
        <ecNumber evidence="4">2.3.2.27</ecNumber>
    </recommendedName>
</protein>
<proteinExistence type="predicted"/>
<evidence type="ECO:0000256" key="2">
    <source>
        <dbReference type="ARBA" id="ARBA00004370"/>
    </source>
</evidence>
<reference evidence="8" key="1">
    <citation type="submission" date="2025-08" db="UniProtKB">
        <authorList>
            <consortium name="Ensembl"/>
        </authorList>
    </citation>
    <scope>IDENTIFICATION</scope>
</reference>
<comment type="pathway">
    <text evidence="3">Protein modification; protein ubiquitination.</text>
</comment>
<dbReference type="HOGENOM" id="CLU_161466_1_0_1"/>
<dbReference type="Ensembl" id="ENSPMAT00000008580.1">
    <property type="protein sequence ID" value="ENSPMAP00000008542.1"/>
    <property type="gene ID" value="ENSPMAG00000007772.1"/>
</dbReference>
<evidence type="ECO:0000256" key="6">
    <source>
        <dbReference type="ARBA" id="ARBA00022786"/>
    </source>
</evidence>
<name>S4RTK2_PETMA</name>
<dbReference type="GO" id="GO:0016020">
    <property type="term" value="C:membrane"/>
    <property type="evidence" value="ECO:0007669"/>
    <property type="project" value="UniProtKB-SubCell"/>
</dbReference>
<accession>S4RTK2</accession>
<keyword evidence="6" id="KW-0833">Ubl conjugation pathway</keyword>
<dbReference type="GO" id="GO:0061630">
    <property type="term" value="F:ubiquitin protein ligase activity"/>
    <property type="evidence" value="ECO:0007669"/>
    <property type="project" value="UniProtKB-EC"/>
</dbReference>
<evidence type="ECO:0000256" key="7">
    <source>
        <dbReference type="ARBA" id="ARBA00023136"/>
    </source>
</evidence>
<organism evidence="8">
    <name type="scientific">Petromyzon marinus</name>
    <name type="common">Sea lamprey</name>
    <dbReference type="NCBI Taxonomy" id="7757"/>
    <lineage>
        <taxon>Eukaryota</taxon>
        <taxon>Metazoa</taxon>
        <taxon>Chordata</taxon>
        <taxon>Craniata</taxon>
        <taxon>Vertebrata</taxon>
        <taxon>Cyclostomata</taxon>
        <taxon>Hyperoartia</taxon>
        <taxon>Petromyzontiformes</taxon>
        <taxon>Petromyzontidae</taxon>
        <taxon>Petromyzon</taxon>
    </lineage>
</organism>
<sequence length="69" mass="7572">AGFKCPLCSKSFIADEMEAHISLCLAKPRITYNDDVLSKHSGECAICLEELELGDTIARLPCLCVYHKG</sequence>
<evidence type="ECO:0000256" key="5">
    <source>
        <dbReference type="ARBA" id="ARBA00022679"/>
    </source>
</evidence>
<dbReference type="SUPFAM" id="SSF57850">
    <property type="entry name" value="RING/U-box"/>
    <property type="match status" value="1"/>
</dbReference>
<dbReference type="Gene3D" id="3.30.40.10">
    <property type="entry name" value="Zinc/RING finger domain, C3HC4 (zinc finger)"/>
    <property type="match status" value="1"/>
</dbReference>
<dbReference type="InterPro" id="IPR051878">
    <property type="entry name" value="ZNRF_ubiq-protein_ligase"/>
</dbReference>
<comment type="subcellular location">
    <subcellularLocation>
        <location evidence="2">Membrane</location>
    </subcellularLocation>
</comment>
<dbReference type="GeneTree" id="ENSGT00940000159017"/>
<keyword evidence="5" id="KW-0808">Transferase</keyword>
<dbReference type="GO" id="GO:0005737">
    <property type="term" value="C:cytoplasm"/>
    <property type="evidence" value="ECO:0007669"/>
    <property type="project" value="TreeGrafter"/>
</dbReference>
<dbReference type="GO" id="GO:0043161">
    <property type="term" value="P:proteasome-mediated ubiquitin-dependent protein catabolic process"/>
    <property type="evidence" value="ECO:0007669"/>
    <property type="project" value="TreeGrafter"/>
</dbReference>
<dbReference type="InterPro" id="IPR013083">
    <property type="entry name" value="Znf_RING/FYVE/PHD"/>
</dbReference>
<dbReference type="GO" id="GO:0070936">
    <property type="term" value="P:protein K48-linked ubiquitination"/>
    <property type="evidence" value="ECO:0007669"/>
    <property type="project" value="TreeGrafter"/>
</dbReference>
<dbReference type="OMA" id="NVECHLI"/>
<evidence type="ECO:0000256" key="4">
    <source>
        <dbReference type="ARBA" id="ARBA00012483"/>
    </source>
</evidence>
<dbReference type="PANTHER" id="PTHR46661:SF4">
    <property type="entry name" value="RING-TYPE DOMAIN-CONTAINING PROTEIN"/>
    <property type="match status" value="1"/>
</dbReference>
<evidence type="ECO:0000313" key="8">
    <source>
        <dbReference type="Ensembl" id="ENSPMAP00000008542.1"/>
    </source>
</evidence>
<reference evidence="8" key="2">
    <citation type="submission" date="2025-09" db="UniProtKB">
        <authorList>
            <consortium name="Ensembl"/>
        </authorList>
    </citation>
    <scope>IDENTIFICATION</scope>
</reference>
<comment type="catalytic activity">
    <reaction evidence="1">
        <text>S-ubiquitinyl-[E2 ubiquitin-conjugating enzyme]-L-cysteine + [acceptor protein]-L-lysine = [E2 ubiquitin-conjugating enzyme]-L-cysteine + N(6)-ubiquitinyl-[acceptor protein]-L-lysine.</text>
        <dbReference type="EC" id="2.3.2.27"/>
    </reaction>
</comment>
<evidence type="ECO:0000256" key="3">
    <source>
        <dbReference type="ARBA" id="ARBA00004906"/>
    </source>
</evidence>
<dbReference type="EC" id="2.3.2.27" evidence="4"/>
<evidence type="ECO:0000256" key="1">
    <source>
        <dbReference type="ARBA" id="ARBA00000900"/>
    </source>
</evidence>
<keyword evidence="7" id="KW-0472">Membrane</keyword>